<name>A0A336LSQ1_CULSO</name>
<dbReference type="VEuPathDB" id="VectorBase:CSON003238"/>
<evidence type="ECO:0000313" key="1">
    <source>
        <dbReference type="EMBL" id="SSX21014.1"/>
    </source>
</evidence>
<dbReference type="EMBL" id="UFQT01000157">
    <property type="protein sequence ID" value="SSX21014.1"/>
    <property type="molecule type" value="Genomic_DNA"/>
</dbReference>
<dbReference type="AlphaFoldDB" id="A0A336LSQ1"/>
<reference evidence="1" key="1">
    <citation type="submission" date="2018-07" db="EMBL/GenBank/DDBJ databases">
        <authorList>
            <person name="Quirk P.G."/>
            <person name="Krulwich T.A."/>
        </authorList>
    </citation>
    <scope>NUCLEOTIDE SEQUENCE</scope>
</reference>
<proteinExistence type="predicted"/>
<gene>
    <name evidence="1" type="primary">CSON003238</name>
</gene>
<accession>A0A336LSQ1</accession>
<protein>
    <submittedName>
        <fullName evidence="1">CSON003238 protein</fullName>
    </submittedName>
</protein>
<sequence>MQFLQVSKKFIAGINDESITMWFLPSINILSTSSTIATSHFRPLRVPNLLYSSQMFVQKQINCNFITQKYTNIREILKTLQVVTLNQYLQD</sequence>
<organism evidence="1">
    <name type="scientific">Culicoides sonorensis</name>
    <name type="common">Biting midge</name>
    <dbReference type="NCBI Taxonomy" id="179676"/>
    <lineage>
        <taxon>Eukaryota</taxon>
        <taxon>Metazoa</taxon>
        <taxon>Ecdysozoa</taxon>
        <taxon>Arthropoda</taxon>
        <taxon>Hexapoda</taxon>
        <taxon>Insecta</taxon>
        <taxon>Pterygota</taxon>
        <taxon>Neoptera</taxon>
        <taxon>Endopterygota</taxon>
        <taxon>Diptera</taxon>
        <taxon>Nematocera</taxon>
        <taxon>Chironomoidea</taxon>
        <taxon>Ceratopogonidae</taxon>
        <taxon>Ceratopogoninae</taxon>
        <taxon>Culicoides</taxon>
        <taxon>Monoculicoides</taxon>
    </lineage>
</organism>